<dbReference type="AlphaFoldDB" id="A0A501WCN7"/>
<feature type="transmembrane region" description="Helical" evidence="4">
    <location>
        <begin position="193"/>
        <end position="215"/>
    </location>
</feature>
<protein>
    <submittedName>
        <fullName evidence="6">AraC family transcriptional regulator</fullName>
    </submittedName>
</protein>
<dbReference type="PROSITE" id="PS01124">
    <property type="entry name" value="HTH_ARAC_FAMILY_2"/>
    <property type="match status" value="1"/>
</dbReference>
<dbReference type="Gene3D" id="1.10.10.60">
    <property type="entry name" value="Homeodomain-like"/>
    <property type="match status" value="2"/>
</dbReference>
<keyword evidence="3" id="KW-0804">Transcription</keyword>
<evidence type="ECO:0000256" key="1">
    <source>
        <dbReference type="ARBA" id="ARBA00023015"/>
    </source>
</evidence>
<reference evidence="6 7" key="1">
    <citation type="submission" date="2019-06" db="EMBL/GenBank/DDBJ databases">
        <title>A novel bacterium of genus Pontibacter, isolated from marine sediment.</title>
        <authorList>
            <person name="Huang H."/>
            <person name="Mo K."/>
            <person name="Hu Y."/>
        </authorList>
    </citation>
    <scope>NUCLEOTIDE SEQUENCE [LARGE SCALE GENOMIC DNA]</scope>
    <source>
        <strain evidence="6 7">HB172049</strain>
    </source>
</reference>
<feature type="transmembrane region" description="Helical" evidence="4">
    <location>
        <begin position="105"/>
        <end position="124"/>
    </location>
</feature>
<dbReference type="SUPFAM" id="SSF46689">
    <property type="entry name" value="Homeodomain-like"/>
    <property type="match status" value="1"/>
</dbReference>
<organism evidence="6 7">
    <name type="scientific">Pontibacter mangrovi</name>
    <dbReference type="NCBI Taxonomy" id="2589816"/>
    <lineage>
        <taxon>Bacteria</taxon>
        <taxon>Pseudomonadati</taxon>
        <taxon>Bacteroidota</taxon>
        <taxon>Cytophagia</taxon>
        <taxon>Cytophagales</taxon>
        <taxon>Hymenobacteraceae</taxon>
        <taxon>Pontibacter</taxon>
    </lineage>
</organism>
<dbReference type="RefSeq" id="WP_140618216.1">
    <property type="nucleotide sequence ID" value="NZ_VFRQ01000001.1"/>
</dbReference>
<dbReference type="InterPro" id="IPR009057">
    <property type="entry name" value="Homeodomain-like_sf"/>
</dbReference>
<dbReference type="InterPro" id="IPR018062">
    <property type="entry name" value="HTH_AraC-typ_CS"/>
</dbReference>
<name>A0A501WCN7_9BACT</name>
<proteinExistence type="predicted"/>
<dbReference type="Pfam" id="PF12833">
    <property type="entry name" value="HTH_18"/>
    <property type="match status" value="1"/>
</dbReference>
<dbReference type="PRINTS" id="PR00032">
    <property type="entry name" value="HTHARAC"/>
</dbReference>
<dbReference type="EMBL" id="VFRQ01000001">
    <property type="protein sequence ID" value="TPE45844.1"/>
    <property type="molecule type" value="Genomic_DNA"/>
</dbReference>
<feature type="transmembrane region" description="Helical" evidence="4">
    <location>
        <begin position="44"/>
        <end position="67"/>
    </location>
</feature>
<keyword evidence="4" id="KW-0472">Membrane</keyword>
<feature type="transmembrane region" description="Helical" evidence="4">
    <location>
        <begin position="12"/>
        <end position="32"/>
    </location>
</feature>
<feature type="domain" description="HTH araC/xylS-type" evidence="5">
    <location>
        <begin position="269"/>
        <end position="376"/>
    </location>
</feature>
<keyword evidence="4" id="KW-1133">Transmembrane helix</keyword>
<dbReference type="PROSITE" id="PS00041">
    <property type="entry name" value="HTH_ARAC_FAMILY_1"/>
    <property type="match status" value="1"/>
</dbReference>
<feature type="transmembrane region" description="Helical" evidence="4">
    <location>
        <begin position="227"/>
        <end position="250"/>
    </location>
</feature>
<evidence type="ECO:0000313" key="6">
    <source>
        <dbReference type="EMBL" id="TPE45844.1"/>
    </source>
</evidence>
<dbReference type="OrthoDB" id="5492415at2"/>
<keyword evidence="7" id="KW-1185">Reference proteome</keyword>
<keyword evidence="2" id="KW-0238">DNA-binding</keyword>
<feature type="transmembrane region" description="Helical" evidence="4">
    <location>
        <begin position="160"/>
        <end position="181"/>
    </location>
</feature>
<evidence type="ECO:0000259" key="5">
    <source>
        <dbReference type="PROSITE" id="PS01124"/>
    </source>
</evidence>
<dbReference type="GO" id="GO:0003700">
    <property type="term" value="F:DNA-binding transcription factor activity"/>
    <property type="evidence" value="ECO:0007669"/>
    <property type="project" value="InterPro"/>
</dbReference>
<comment type="caution">
    <text evidence="6">The sequence shown here is derived from an EMBL/GenBank/DDBJ whole genome shotgun (WGS) entry which is preliminary data.</text>
</comment>
<keyword evidence="1" id="KW-0805">Transcription regulation</keyword>
<dbReference type="SMART" id="SM00342">
    <property type="entry name" value="HTH_ARAC"/>
    <property type="match status" value="1"/>
</dbReference>
<dbReference type="GO" id="GO:0043565">
    <property type="term" value="F:sequence-specific DNA binding"/>
    <property type="evidence" value="ECO:0007669"/>
    <property type="project" value="InterPro"/>
</dbReference>
<evidence type="ECO:0000256" key="2">
    <source>
        <dbReference type="ARBA" id="ARBA00023125"/>
    </source>
</evidence>
<dbReference type="PANTHER" id="PTHR43280">
    <property type="entry name" value="ARAC-FAMILY TRANSCRIPTIONAL REGULATOR"/>
    <property type="match status" value="1"/>
</dbReference>
<evidence type="ECO:0000256" key="4">
    <source>
        <dbReference type="SAM" id="Phobius"/>
    </source>
</evidence>
<dbReference type="Proteomes" id="UP000316727">
    <property type="component" value="Unassembled WGS sequence"/>
</dbReference>
<sequence length="382" mass="44069">MPTADTFFRFDWYAALLLAGIAQGFFLTLLFLAKRPHRQPYHHLLLAALVFSFACMVLEVFLCYSGLMFRVLPLVDFSEPLNFAVGPLTYLLFRSLNGNNWTRKQWLHLAPFGVYLLYHVLFYLQPETVKYNAYIGAYFPDMEHMPVTVDFYWDPLHWTAYVNELTMLHILAYILLCFVLLKRQSGATPSNPYFYSWARLLLYFFVATLALIFFVKMSYEEDLGDHLLASFLVLQLFFISFRILTASTFFQPVVQVKYEKSALSEESKQDLLQKLKIAEQEKFYTQPSASLPALARQLHTSPHYLSQSLNECLGKSFFEYLAELRIQEAKQILADPGQQHLKIEEVAEQTGYLSKSAFSAAFKKMTGQTPGQYRKNSVPGAV</sequence>
<dbReference type="InterPro" id="IPR020449">
    <property type="entry name" value="Tscrpt_reg_AraC-type_HTH"/>
</dbReference>
<evidence type="ECO:0000256" key="3">
    <source>
        <dbReference type="ARBA" id="ARBA00023163"/>
    </source>
</evidence>
<gene>
    <name evidence="6" type="ORF">FJM65_00405</name>
</gene>
<evidence type="ECO:0000313" key="7">
    <source>
        <dbReference type="Proteomes" id="UP000316727"/>
    </source>
</evidence>
<keyword evidence="4" id="KW-0812">Transmembrane</keyword>
<dbReference type="PANTHER" id="PTHR43280:SF29">
    <property type="entry name" value="ARAC-FAMILY TRANSCRIPTIONAL REGULATOR"/>
    <property type="match status" value="1"/>
</dbReference>
<feature type="transmembrane region" description="Helical" evidence="4">
    <location>
        <begin position="73"/>
        <end position="93"/>
    </location>
</feature>
<accession>A0A501WCN7</accession>
<dbReference type="InterPro" id="IPR018060">
    <property type="entry name" value="HTH_AraC"/>
</dbReference>